<reference evidence="3" key="2">
    <citation type="journal article" date="2023" name="IMA Fungus">
        <title>Comparative genomic study of the Penicillium genus elucidates a diverse pangenome and 15 lateral gene transfer events.</title>
        <authorList>
            <person name="Petersen C."/>
            <person name="Sorensen T."/>
            <person name="Nielsen M.R."/>
            <person name="Sondergaard T.E."/>
            <person name="Sorensen J.L."/>
            <person name="Fitzpatrick D.A."/>
            <person name="Frisvad J.C."/>
            <person name="Nielsen K.L."/>
        </authorList>
    </citation>
    <scope>NUCLEOTIDE SEQUENCE</scope>
    <source>
        <strain evidence="3">IBT 30069</strain>
    </source>
</reference>
<evidence type="ECO:0000313" key="3">
    <source>
        <dbReference type="EMBL" id="KAJ5116253.1"/>
    </source>
</evidence>
<keyword evidence="2" id="KW-0472">Membrane</keyword>
<reference evidence="3" key="1">
    <citation type="submission" date="2022-11" db="EMBL/GenBank/DDBJ databases">
        <authorList>
            <person name="Petersen C."/>
        </authorList>
    </citation>
    <scope>NUCLEOTIDE SEQUENCE</scope>
    <source>
        <strain evidence="3">IBT 30069</strain>
    </source>
</reference>
<protein>
    <submittedName>
        <fullName evidence="3">Uncharacterized protein</fullName>
    </submittedName>
</protein>
<name>A0A9W9KS18_9EURO</name>
<feature type="region of interest" description="Disordered" evidence="1">
    <location>
        <begin position="349"/>
        <end position="388"/>
    </location>
</feature>
<keyword evidence="4" id="KW-1185">Reference proteome</keyword>
<dbReference type="OrthoDB" id="3922785at2759"/>
<evidence type="ECO:0000256" key="1">
    <source>
        <dbReference type="SAM" id="MobiDB-lite"/>
    </source>
</evidence>
<feature type="transmembrane region" description="Helical" evidence="2">
    <location>
        <begin position="427"/>
        <end position="448"/>
    </location>
</feature>
<proteinExistence type="predicted"/>
<dbReference type="EMBL" id="JAPQKH010000001">
    <property type="protein sequence ID" value="KAJ5116253.1"/>
    <property type="molecule type" value="Genomic_DNA"/>
</dbReference>
<gene>
    <name evidence="3" type="ORF">N7456_000601</name>
</gene>
<keyword evidence="2" id="KW-1133">Transmembrane helix</keyword>
<evidence type="ECO:0000313" key="4">
    <source>
        <dbReference type="Proteomes" id="UP001149165"/>
    </source>
</evidence>
<keyword evidence="2" id="KW-0812">Transmembrane</keyword>
<accession>A0A9W9KS18</accession>
<dbReference type="AlphaFoldDB" id="A0A9W9KS18"/>
<organism evidence="3 4">
    <name type="scientific">Penicillium angulare</name>
    <dbReference type="NCBI Taxonomy" id="116970"/>
    <lineage>
        <taxon>Eukaryota</taxon>
        <taxon>Fungi</taxon>
        <taxon>Dikarya</taxon>
        <taxon>Ascomycota</taxon>
        <taxon>Pezizomycotina</taxon>
        <taxon>Eurotiomycetes</taxon>
        <taxon>Eurotiomycetidae</taxon>
        <taxon>Eurotiales</taxon>
        <taxon>Aspergillaceae</taxon>
        <taxon>Penicillium</taxon>
    </lineage>
</organism>
<dbReference type="Proteomes" id="UP001149165">
    <property type="component" value="Unassembled WGS sequence"/>
</dbReference>
<sequence>MGVLNSPENRAGILYIDLAFSQPNDCCLRSAVVWITLEQYKSSSQSTRTARRAPLSRSHKIESKQSYVAFETESSVPKNLQFTHYFGPKQLEGKPTQVVTKHTIHLTPEFNVLGNGGGGLGYERERSVVTSSRWMFTGHILPGARGVGESRDQNAFQNMGYRTLKWELSEDELQSQPTHSSVIQTACALEHDDKPFFIRVEIEGKLRKRSAQLKSNVKQLFKFPSEVGREDSRSSILVLPNRNERPTKRLDKIAEGLHLDMERLNMEGLRVQMPDSFPVSFHPSSGAPPDCNPIAVDDGAEEKLQPYIPEPKQPEHLLSFEKPKTLSSELGSEPFSSMQAPEVKIPVMPGEHVHNPISPQRLHSEDQPHLARNRQQRSNGNPDNPRSTREEALKIEDTQLQNLKPAESEELAAALADMPMILTLCQWIVYMNQLMALLFLASPTRLLGKKPKRK</sequence>
<comment type="caution">
    <text evidence="3">The sequence shown here is derived from an EMBL/GenBank/DDBJ whole genome shotgun (WGS) entry which is preliminary data.</text>
</comment>
<evidence type="ECO:0000256" key="2">
    <source>
        <dbReference type="SAM" id="Phobius"/>
    </source>
</evidence>
<feature type="compositionally biased region" description="Polar residues" evidence="1">
    <location>
        <begin position="376"/>
        <end position="385"/>
    </location>
</feature>